<evidence type="ECO:0000259" key="3">
    <source>
        <dbReference type="PROSITE" id="PS50977"/>
    </source>
</evidence>
<evidence type="ECO:0000313" key="4">
    <source>
        <dbReference type="EMBL" id="HIP98891.1"/>
    </source>
</evidence>
<evidence type="ECO:0000256" key="2">
    <source>
        <dbReference type="PROSITE-ProRule" id="PRU00335"/>
    </source>
</evidence>
<gene>
    <name evidence="4" type="ORF">EYH37_06000</name>
</gene>
<dbReference type="GO" id="GO:0003677">
    <property type="term" value="F:DNA binding"/>
    <property type="evidence" value="ECO:0007669"/>
    <property type="project" value="UniProtKB-UniRule"/>
</dbReference>
<evidence type="ECO:0000256" key="1">
    <source>
        <dbReference type="ARBA" id="ARBA00023125"/>
    </source>
</evidence>
<reference evidence="4" key="1">
    <citation type="journal article" date="2020" name="ISME J.">
        <title>Gammaproteobacteria mediating utilization of methyl-, sulfur- and petroleum organic compounds in deep ocean hydrothermal plumes.</title>
        <authorList>
            <person name="Zhou Z."/>
            <person name="Liu Y."/>
            <person name="Pan J."/>
            <person name="Cron B.R."/>
            <person name="Toner B.M."/>
            <person name="Anantharaman K."/>
            <person name="Breier J.A."/>
            <person name="Dick G.J."/>
            <person name="Li M."/>
        </authorList>
    </citation>
    <scope>NUCLEOTIDE SEQUENCE</scope>
    <source>
        <strain evidence="4">SZUA-1501</strain>
    </source>
</reference>
<evidence type="ECO:0000313" key="5">
    <source>
        <dbReference type="Proteomes" id="UP000606463"/>
    </source>
</evidence>
<dbReference type="SUPFAM" id="SSF48498">
    <property type="entry name" value="Tetracyclin repressor-like, C-terminal domain"/>
    <property type="match status" value="1"/>
</dbReference>
<dbReference type="PANTHER" id="PTHR43479:SF20">
    <property type="entry name" value="HTH TETR-TYPE DOMAIN-CONTAINING PROTEIN"/>
    <property type="match status" value="1"/>
</dbReference>
<proteinExistence type="predicted"/>
<feature type="domain" description="HTH tetR-type" evidence="3">
    <location>
        <begin position="3"/>
        <end position="63"/>
    </location>
</feature>
<dbReference type="EMBL" id="DQVE01000059">
    <property type="protein sequence ID" value="HIP98891.1"/>
    <property type="molecule type" value="Genomic_DNA"/>
</dbReference>
<dbReference type="Gene3D" id="1.10.357.10">
    <property type="entry name" value="Tetracycline Repressor, domain 2"/>
    <property type="match status" value="1"/>
</dbReference>
<dbReference type="AlphaFoldDB" id="A0A9D1CFX0"/>
<dbReference type="PROSITE" id="PS50977">
    <property type="entry name" value="HTH_TETR_2"/>
    <property type="match status" value="1"/>
</dbReference>
<dbReference type="InterPro" id="IPR009057">
    <property type="entry name" value="Homeodomain-like_sf"/>
</dbReference>
<name>A0A9D1CFX0_AQUAO</name>
<organism evidence="4 5">
    <name type="scientific">Aquifex aeolicus</name>
    <dbReference type="NCBI Taxonomy" id="63363"/>
    <lineage>
        <taxon>Bacteria</taxon>
        <taxon>Pseudomonadati</taxon>
        <taxon>Aquificota</taxon>
        <taxon>Aquificia</taxon>
        <taxon>Aquificales</taxon>
        <taxon>Aquificaceae</taxon>
        <taxon>Aquifex</taxon>
    </lineage>
</organism>
<dbReference type="InterPro" id="IPR050624">
    <property type="entry name" value="HTH-type_Tx_Regulator"/>
</dbReference>
<dbReference type="Proteomes" id="UP000606463">
    <property type="component" value="Unassembled WGS sequence"/>
</dbReference>
<accession>A0A9D1CFX0</accession>
<sequence length="192" mass="22210">MRKLSKALIKEAAIELIKEKGLKEFTARNLGNKLGVTDAAIFKYFPTLRNLFEEILLDFIAECKQSFSAVVHGNLKAEEKLRKLLKVYEEKFLKTNGAMPLLCFEISRMNDVGLRELIKEFWDFYLEKVEEIIKQGWEENSFREDINPRTVGLTINGYYISKALRNLVTGEPIEEEFSEQIAGIILEGLRKK</sequence>
<protein>
    <submittedName>
        <fullName evidence="4">TetR/AcrR family transcriptional regulator</fullName>
    </submittedName>
</protein>
<dbReference type="Pfam" id="PF00440">
    <property type="entry name" value="TetR_N"/>
    <property type="match status" value="1"/>
</dbReference>
<dbReference type="InterPro" id="IPR001647">
    <property type="entry name" value="HTH_TetR"/>
</dbReference>
<dbReference type="Gene3D" id="1.10.10.60">
    <property type="entry name" value="Homeodomain-like"/>
    <property type="match status" value="1"/>
</dbReference>
<dbReference type="PANTHER" id="PTHR43479">
    <property type="entry name" value="ACREF/ENVCD OPERON REPRESSOR-RELATED"/>
    <property type="match status" value="1"/>
</dbReference>
<dbReference type="InterPro" id="IPR036271">
    <property type="entry name" value="Tet_transcr_reg_TetR-rel_C_sf"/>
</dbReference>
<dbReference type="SUPFAM" id="SSF46689">
    <property type="entry name" value="Homeodomain-like"/>
    <property type="match status" value="1"/>
</dbReference>
<keyword evidence="1 2" id="KW-0238">DNA-binding</keyword>
<comment type="caution">
    <text evidence="4">The sequence shown here is derived from an EMBL/GenBank/DDBJ whole genome shotgun (WGS) entry which is preliminary data.</text>
</comment>
<feature type="DNA-binding region" description="H-T-H motif" evidence="2">
    <location>
        <begin position="26"/>
        <end position="45"/>
    </location>
</feature>